<dbReference type="Proteomes" id="UP000320582">
    <property type="component" value="Unassembled WGS sequence"/>
</dbReference>
<keyword evidence="2" id="KW-1133">Transmembrane helix</keyword>
<feature type="region of interest" description="Disordered" evidence="1">
    <location>
        <begin position="30"/>
        <end position="59"/>
    </location>
</feature>
<sequence>METLPLIAVLSLFTLACVIVFAWVSKRKVEQRRHDDQIPKSSLATDSRGKGAVEALDDK</sequence>
<feature type="transmembrane region" description="Helical" evidence="2">
    <location>
        <begin position="6"/>
        <end position="24"/>
    </location>
</feature>
<dbReference type="EMBL" id="VFPT01000001">
    <property type="protein sequence ID" value="TQM91652.1"/>
    <property type="molecule type" value="Genomic_DNA"/>
</dbReference>
<gene>
    <name evidence="3" type="ORF">BD293_0227</name>
</gene>
<evidence type="ECO:0000256" key="2">
    <source>
        <dbReference type="SAM" id="Phobius"/>
    </source>
</evidence>
<evidence type="ECO:0000313" key="4">
    <source>
        <dbReference type="Proteomes" id="UP000320582"/>
    </source>
</evidence>
<keyword evidence="4" id="KW-1185">Reference proteome</keyword>
<keyword evidence="2" id="KW-0812">Transmembrane</keyword>
<protein>
    <submittedName>
        <fullName evidence="3">Uncharacterized protein</fullName>
    </submittedName>
</protein>
<feature type="compositionally biased region" description="Basic and acidic residues" evidence="1">
    <location>
        <begin position="47"/>
        <end position="59"/>
    </location>
</feature>
<keyword evidence="2" id="KW-0472">Membrane</keyword>
<comment type="caution">
    <text evidence="3">The sequence shown here is derived from an EMBL/GenBank/DDBJ whole genome shotgun (WGS) entry which is preliminary data.</text>
</comment>
<accession>A0A543K9D0</accession>
<dbReference type="AlphaFoldDB" id="A0A543K9D0"/>
<evidence type="ECO:0000256" key="1">
    <source>
        <dbReference type="SAM" id="MobiDB-lite"/>
    </source>
</evidence>
<proteinExistence type="predicted"/>
<name>A0A543K9D0_9RHOB</name>
<evidence type="ECO:0000313" key="3">
    <source>
        <dbReference type="EMBL" id="TQM91652.1"/>
    </source>
</evidence>
<organism evidence="3 4">
    <name type="scientific">Roseinatronobacter monicus</name>
    <dbReference type="NCBI Taxonomy" id="393481"/>
    <lineage>
        <taxon>Bacteria</taxon>
        <taxon>Pseudomonadati</taxon>
        <taxon>Pseudomonadota</taxon>
        <taxon>Alphaproteobacteria</taxon>
        <taxon>Rhodobacterales</taxon>
        <taxon>Paracoccaceae</taxon>
        <taxon>Roseinatronobacter</taxon>
    </lineage>
</organism>
<reference evidence="3 4" key="1">
    <citation type="submission" date="2019-06" db="EMBL/GenBank/DDBJ databases">
        <title>Genomic Encyclopedia of Archaeal and Bacterial Type Strains, Phase II (KMG-II): from individual species to whole genera.</title>
        <authorList>
            <person name="Goeker M."/>
        </authorList>
    </citation>
    <scope>NUCLEOTIDE SEQUENCE [LARGE SCALE GENOMIC DNA]</scope>
    <source>
        <strain evidence="3 4">DSM 18423</strain>
    </source>
</reference>